<dbReference type="InterPro" id="IPR018060">
    <property type="entry name" value="HTH_AraC"/>
</dbReference>
<dbReference type="InterPro" id="IPR037923">
    <property type="entry name" value="HTH-like"/>
</dbReference>
<keyword evidence="3" id="KW-0804">Transcription</keyword>
<keyword evidence="6" id="KW-1185">Reference proteome</keyword>
<proteinExistence type="predicted"/>
<dbReference type="Gene3D" id="1.10.10.60">
    <property type="entry name" value="Homeodomain-like"/>
    <property type="match status" value="1"/>
</dbReference>
<dbReference type="PANTHER" id="PTHR43280:SF32">
    <property type="entry name" value="TRANSCRIPTIONAL REGULATORY PROTEIN"/>
    <property type="match status" value="1"/>
</dbReference>
<protein>
    <submittedName>
        <fullName evidence="5">Helix-turn-helix domain-containing protein</fullName>
    </submittedName>
</protein>
<evidence type="ECO:0000313" key="5">
    <source>
        <dbReference type="EMBL" id="MEF3835221.1"/>
    </source>
</evidence>
<evidence type="ECO:0000313" key="6">
    <source>
        <dbReference type="Proteomes" id="UP001337305"/>
    </source>
</evidence>
<dbReference type="RefSeq" id="WP_303307514.1">
    <property type="nucleotide sequence ID" value="NZ_JAODOP010000004.1"/>
</dbReference>
<evidence type="ECO:0000256" key="1">
    <source>
        <dbReference type="ARBA" id="ARBA00023015"/>
    </source>
</evidence>
<evidence type="ECO:0000259" key="4">
    <source>
        <dbReference type="PROSITE" id="PS01124"/>
    </source>
</evidence>
<dbReference type="SUPFAM" id="SSF46689">
    <property type="entry name" value="Homeodomain-like"/>
    <property type="match status" value="1"/>
</dbReference>
<dbReference type="SMART" id="SM00342">
    <property type="entry name" value="HTH_ARAC"/>
    <property type="match status" value="1"/>
</dbReference>
<dbReference type="Proteomes" id="UP001337305">
    <property type="component" value="Unassembled WGS sequence"/>
</dbReference>
<accession>A0ABU7XWX2</accession>
<dbReference type="InterPro" id="IPR003313">
    <property type="entry name" value="AraC-bd"/>
</dbReference>
<dbReference type="SUPFAM" id="SSF51215">
    <property type="entry name" value="Regulatory protein AraC"/>
    <property type="match status" value="1"/>
</dbReference>
<dbReference type="Pfam" id="PF02311">
    <property type="entry name" value="AraC_binding"/>
    <property type="match status" value="1"/>
</dbReference>
<feature type="domain" description="HTH araC/xylS-type" evidence="4">
    <location>
        <begin position="183"/>
        <end position="281"/>
    </location>
</feature>
<dbReference type="InterPro" id="IPR009057">
    <property type="entry name" value="Homeodomain-like_sf"/>
</dbReference>
<keyword evidence="2" id="KW-0238">DNA-binding</keyword>
<evidence type="ECO:0000256" key="3">
    <source>
        <dbReference type="ARBA" id="ARBA00023163"/>
    </source>
</evidence>
<name>A0ABU7XWX2_9FLAO</name>
<dbReference type="PROSITE" id="PS01124">
    <property type="entry name" value="HTH_ARAC_FAMILY_2"/>
    <property type="match status" value="1"/>
</dbReference>
<dbReference type="Pfam" id="PF12833">
    <property type="entry name" value="HTH_18"/>
    <property type="match status" value="1"/>
</dbReference>
<keyword evidence="1" id="KW-0805">Transcription regulation</keyword>
<dbReference type="PANTHER" id="PTHR43280">
    <property type="entry name" value="ARAC-FAMILY TRANSCRIPTIONAL REGULATOR"/>
    <property type="match status" value="1"/>
</dbReference>
<organism evidence="5 6">
    <name type="scientific">Flavivirga spongiicola</name>
    <dbReference type="NCBI Taxonomy" id="421621"/>
    <lineage>
        <taxon>Bacteria</taxon>
        <taxon>Pseudomonadati</taxon>
        <taxon>Bacteroidota</taxon>
        <taxon>Flavobacteriia</taxon>
        <taxon>Flavobacteriales</taxon>
        <taxon>Flavobacteriaceae</taxon>
        <taxon>Flavivirga</taxon>
    </lineage>
</organism>
<evidence type="ECO:0000256" key="2">
    <source>
        <dbReference type="ARBA" id="ARBA00023125"/>
    </source>
</evidence>
<gene>
    <name evidence="5" type="ORF">N1F79_19010</name>
</gene>
<sequence>MQEITIRKTKEPLFSGNFEIINLGDLLVDKNMEEGLHRHDFFFLMVLEEASGKHHIDFNDYPVVPNTISLIRPGQVHELILEKGSKGYLITFDFNFYSSIYNYKKEIFWKVVQHNYYNLGNQKFGKILSVSKYIFDEFIQKKAGYEEVIKANLDILFIELMRDVLENNTLKEQNDPYEQELLDKFVQLLESQICTNKQVTEYSEMLHITPYKLNAITKNLLGKTSSQLINEQIILEAKRLLLATSNQINEIAFKLCYEDPAYFIRFFKRYTGYTPQVFRQNFK</sequence>
<comment type="caution">
    <text evidence="5">The sequence shown here is derived from an EMBL/GenBank/DDBJ whole genome shotgun (WGS) entry which is preliminary data.</text>
</comment>
<dbReference type="EMBL" id="JAODOP010000004">
    <property type="protein sequence ID" value="MEF3835221.1"/>
    <property type="molecule type" value="Genomic_DNA"/>
</dbReference>
<reference evidence="5 6" key="1">
    <citation type="submission" date="2022-09" db="EMBL/GenBank/DDBJ databases">
        <title>Genome sequencing of Flavivirga sp. MEBiC05379.</title>
        <authorList>
            <person name="Oh H.-M."/>
            <person name="Kwon K.K."/>
            <person name="Park M.J."/>
            <person name="Yang S.-H."/>
        </authorList>
    </citation>
    <scope>NUCLEOTIDE SEQUENCE [LARGE SCALE GENOMIC DNA]</scope>
    <source>
        <strain evidence="5 6">MEBiC05379</strain>
    </source>
</reference>